<dbReference type="InterPro" id="IPR038666">
    <property type="entry name" value="SSP1_head-tail_sf"/>
</dbReference>
<dbReference type="EMBL" id="CP150951">
    <property type="protein sequence ID" value="WZC48230.1"/>
    <property type="molecule type" value="Genomic_DNA"/>
</dbReference>
<dbReference type="Pfam" id="PF05521">
    <property type="entry name" value="Phage_HCP"/>
    <property type="match status" value="1"/>
</dbReference>
<keyword evidence="2" id="KW-1185">Reference proteome</keyword>
<organism evidence="1 2">
    <name type="scientific">Yoonia phaeophyticola</name>
    <dbReference type="NCBI Taxonomy" id="3137369"/>
    <lineage>
        <taxon>Bacteria</taxon>
        <taxon>Pseudomonadati</taxon>
        <taxon>Pseudomonadota</taxon>
        <taxon>Alphaproteobacteria</taxon>
        <taxon>Rhodobacterales</taxon>
        <taxon>Paracoccaceae</taxon>
        <taxon>Yoonia</taxon>
    </lineage>
</organism>
<protein>
    <submittedName>
        <fullName evidence="1">Head-tail adaptor protein</fullName>
    </submittedName>
</protein>
<evidence type="ECO:0000313" key="2">
    <source>
        <dbReference type="Proteomes" id="UP001440612"/>
    </source>
</evidence>
<evidence type="ECO:0000313" key="1">
    <source>
        <dbReference type="EMBL" id="WZC48230.1"/>
    </source>
</evidence>
<sequence>MRMPDLSRPLVLEQPVQVADGAGGYTRDWQELGVLWAEVTSGAGREAAAFAVTVSRVPYRIVVRASKPGAPSRPVPGQRFRDGTRVFNINAVADRGTDGRYLICRTEEEVAS</sequence>
<dbReference type="InterPro" id="IPR008767">
    <property type="entry name" value="Phage_SPP1_head-tail_adaptor"/>
</dbReference>
<proteinExistence type="predicted"/>
<dbReference type="Gene3D" id="2.40.10.270">
    <property type="entry name" value="Bacteriophage SPP1 head-tail adaptor protein"/>
    <property type="match status" value="1"/>
</dbReference>
<gene>
    <name evidence="1" type="ORF">AABB29_15345</name>
</gene>
<reference evidence="2" key="1">
    <citation type="submission" date="2024-04" db="EMBL/GenBank/DDBJ databases">
        <title>Phylogenomic analyses of a clade within the roseobacter group suggest taxonomic reassignments of species of the genera Aestuariivita, Citreicella, Loktanella, Nautella, Pelagibaca, Ruegeria, Thalassobius, Thiobacimonas and Tropicibacter, and the proposal o.</title>
        <authorList>
            <person name="Jeon C.O."/>
        </authorList>
    </citation>
    <scope>NUCLEOTIDE SEQUENCE [LARGE SCALE GENOMIC DNA]</scope>
    <source>
        <strain evidence="2">BS5-3</strain>
    </source>
</reference>
<accession>A0ABZ2V251</accession>
<dbReference type="RefSeq" id="WP_341366349.1">
    <property type="nucleotide sequence ID" value="NZ_CP150951.2"/>
</dbReference>
<dbReference type="Proteomes" id="UP001440612">
    <property type="component" value="Chromosome"/>
</dbReference>
<name>A0ABZ2V251_9RHOB</name>